<dbReference type="GO" id="GO:0005634">
    <property type="term" value="C:nucleus"/>
    <property type="evidence" value="ECO:0007669"/>
    <property type="project" value="UniProtKB-SubCell"/>
</dbReference>
<dbReference type="Gene3D" id="6.10.140.1740">
    <property type="match status" value="1"/>
</dbReference>
<dbReference type="GO" id="GO:0035267">
    <property type="term" value="C:NuA4 histone acetyltransferase complex"/>
    <property type="evidence" value="ECO:0007669"/>
    <property type="project" value="TreeGrafter"/>
</dbReference>
<feature type="binding site" evidence="14">
    <location>
        <position position="379"/>
    </location>
    <ligand>
        <name>Zn(2+)</name>
        <dbReference type="ChEBI" id="CHEBI:29105"/>
        <label>1</label>
    </ligand>
</feature>
<dbReference type="GO" id="GO:0006325">
    <property type="term" value="P:chromatin organization"/>
    <property type="evidence" value="ECO:0007669"/>
    <property type="project" value="UniProtKB-KW"/>
</dbReference>
<keyword evidence="3 14" id="KW-0479">Metal-binding</keyword>
<evidence type="ECO:0000256" key="11">
    <source>
        <dbReference type="ARBA" id="ARBA00023306"/>
    </source>
</evidence>
<dbReference type="CDD" id="cd15505">
    <property type="entry name" value="PHD_ING"/>
    <property type="match status" value="1"/>
</dbReference>
<evidence type="ECO:0000313" key="21">
    <source>
        <dbReference type="Proteomes" id="UP000799772"/>
    </source>
</evidence>
<dbReference type="Proteomes" id="UP000799772">
    <property type="component" value="Unassembled WGS sequence"/>
</dbReference>
<feature type="binding site" evidence="14">
    <location>
        <position position="376"/>
    </location>
    <ligand>
        <name>Zn(2+)</name>
        <dbReference type="ChEBI" id="CHEBI:29105"/>
        <label>1</label>
    </ligand>
</feature>
<keyword evidence="17" id="KW-0175">Coiled coil</keyword>
<name>A0A9P4I8E5_9PEZI</name>
<comment type="caution">
    <text evidence="20">The sequence shown here is derived from an EMBL/GenBank/DDBJ whole genome shotgun (WGS) entry which is preliminary data.</text>
</comment>
<keyword evidence="6 14" id="KW-0862">Zinc</keyword>
<comment type="function">
    <text evidence="16">Component of an histone acetyltransferase complex.</text>
</comment>
<comment type="function">
    <text evidence="12">Component of the NuA4 histone acetyltransferase complex which is involved in transcriptional activation of selected genes principally by acetylation of nucleosomal histone H4 and H2A. The NuA4 complex is also involved in DNA repair. Involved in cell cycle progression and meiosis.</text>
</comment>
<dbReference type="GO" id="GO:0008270">
    <property type="term" value="F:zinc ion binding"/>
    <property type="evidence" value="ECO:0007669"/>
    <property type="project" value="UniProtKB-KW"/>
</dbReference>
<dbReference type="Pfam" id="PF12998">
    <property type="entry name" value="ING"/>
    <property type="match status" value="1"/>
</dbReference>
<organism evidence="20 21">
    <name type="scientific">Rhizodiscina lignyota</name>
    <dbReference type="NCBI Taxonomy" id="1504668"/>
    <lineage>
        <taxon>Eukaryota</taxon>
        <taxon>Fungi</taxon>
        <taxon>Dikarya</taxon>
        <taxon>Ascomycota</taxon>
        <taxon>Pezizomycotina</taxon>
        <taxon>Dothideomycetes</taxon>
        <taxon>Pleosporomycetidae</taxon>
        <taxon>Aulographales</taxon>
        <taxon>Rhizodiscinaceae</taxon>
        <taxon>Rhizodiscina</taxon>
    </lineage>
</organism>
<evidence type="ECO:0000256" key="5">
    <source>
        <dbReference type="ARBA" id="ARBA00022771"/>
    </source>
</evidence>
<evidence type="ECO:0000256" key="9">
    <source>
        <dbReference type="ARBA" id="ARBA00023242"/>
    </source>
</evidence>
<protein>
    <recommendedName>
        <fullName evidence="16">Chromatin modification-related protein</fullName>
    </recommendedName>
</protein>
<dbReference type="InterPro" id="IPR001965">
    <property type="entry name" value="Znf_PHD"/>
</dbReference>
<keyword evidence="21" id="KW-1185">Reference proteome</keyword>
<feature type="domain" description="PHD-type" evidence="19">
    <location>
        <begin position="349"/>
        <end position="398"/>
    </location>
</feature>
<dbReference type="InterPro" id="IPR028651">
    <property type="entry name" value="ING_fam"/>
</dbReference>
<comment type="domain">
    <text evidence="16">The PHD-type zinc finger mediates the binding to H3K4me3.</text>
</comment>
<feature type="binding site" evidence="14">
    <location>
        <position position="392"/>
    </location>
    <ligand>
        <name>Zn(2+)</name>
        <dbReference type="ChEBI" id="CHEBI:29105"/>
        <label>2</label>
    </ligand>
</feature>
<feature type="coiled-coil region" evidence="17">
    <location>
        <begin position="25"/>
        <end position="118"/>
    </location>
</feature>
<keyword evidence="10" id="KW-0469">Meiosis</keyword>
<feature type="binding site" evidence="14">
    <location>
        <position position="352"/>
    </location>
    <ligand>
        <name>Zn(2+)</name>
        <dbReference type="ChEBI" id="CHEBI:29105"/>
        <label>1</label>
    </ligand>
</feature>
<dbReference type="InterPro" id="IPR019787">
    <property type="entry name" value="Znf_PHD-finger"/>
</dbReference>
<evidence type="ECO:0000256" key="13">
    <source>
        <dbReference type="PIRSR" id="PIRSR628651-50"/>
    </source>
</evidence>
<dbReference type="EMBL" id="ML978131">
    <property type="protein sequence ID" value="KAF2095373.1"/>
    <property type="molecule type" value="Genomic_DNA"/>
</dbReference>
<dbReference type="InterPro" id="IPR024610">
    <property type="entry name" value="ING_N_histone-binding"/>
</dbReference>
<dbReference type="OrthoDB" id="2505961at2759"/>
<dbReference type="AlphaFoldDB" id="A0A9P4I8E5"/>
<dbReference type="CDD" id="cd16858">
    <property type="entry name" value="ING_ING3_Yng2p"/>
    <property type="match status" value="1"/>
</dbReference>
<feature type="binding site" evidence="14">
    <location>
        <position position="395"/>
    </location>
    <ligand>
        <name>Zn(2+)</name>
        <dbReference type="ChEBI" id="CHEBI:29105"/>
        <label>2</label>
    </ligand>
</feature>
<feature type="site" description="Histone H3K4me3 binding" evidence="13">
    <location>
        <position position="366"/>
    </location>
</feature>
<feature type="compositionally biased region" description="Polar residues" evidence="18">
    <location>
        <begin position="245"/>
        <end position="266"/>
    </location>
</feature>
<reference evidence="20" key="1">
    <citation type="journal article" date="2020" name="Stud. Mycol.">
        <title>101 Dothideomycetes genomes: a test case for predicting lifestyles and emergence of pathogens.</title>
        <authorList>
            <person name="Haridas S."/>
            <person name="Albert R."/>
            <person name="Binder M."/>
            <person name="Bloem J."/>
            <person name="Labutti K."/>
            <person name="Salamov A."/>
            <person name="Andreopoulos B."/>
            <person name="Baker S."/>
            <person name="Barry K."/>
            <person name="Bills G."/>
            <person name="Bluhm B."/>
            <person name="Cannon C."/>
            <person name="Castanera R."/>
            <person name="Culley D."/>
            <person name="Daum C."/>
            <person name="Ezra D."/>
            <person name="Gonzalez J."/>
            <person name="Henrissat B."/>
            <person name="Kuo A."/>
            <person name="Liang C."/>
            <person name="Lipzen A."/>
            <person name="Lutzoni F."/>
            <person name="Magnuson J."/>
            <person name="Mondo S."/>
            <person name="Nolan M."/>
            <person name="Ohm R."/>
            <person name="Pangilinan J."/>
            <person name="Park H.-J."/>
            <person name="Ramirez L."/>
            <person name="Alfaro M."/>
            <person name="Sun H."/>
            <person name="Tritt A."/>
            <person name="Yoshinaga Y."/>
            <person name="Zwiers L.-H."/>
            <person name="Turgeon B."/>
            <person name="Goodwin S."/>
            <person name="Spatafora J."/>
            <person name="Crous P."/>
            <person name="Grigoriev I."/>
        </authorList>
    </citation>
    <scope>NUCLEOTIDE SEQUENCE</scope>
    <source>
        <strain evidence="20">CBS 133067</strain>
    </source>
</reference>
<dbReference type="GO" id="GO:0006355">
    <property type="term" value="P:regulation of DNA-templated transcription"/>
    <property type="evidence" value="ECO:0007669"/>
    <property type="project" value="TreeGrafter"/>
</dbReference>
<sequence length="408" mass="43848">MAGNDDPASVLEQFCHDVANLPAEITHLMEEMLAKEEKIQEQRNVINQRDGSLQKFIKLNSSLVKNPKEESYSKAIQEAYDQAAALQEEKIAFSEKAAQLLDRQIKRLDIKIRDLQAEGSIGLDHTLPSLLHDSPGNLVERTSSTNTGANTPLQTLSGNTAGGANLASATAVARMVSAAAAGRINPGGAGAGGPNHLLNPSHMSNAAAIAAMTLNRGHREASIGQEAKRRRLNQSLAIPAPPSNLGRQSSLGPGTPKATTPGSRQGSVGPRMAKKVQKKAVPHHMRKKVLKSNKRSRHRHGGRGGSTTGEDDSNASEIDPSDDENASRIGADGAGDDDGMDMDDDSDDTKYCLCNSVSYGNMVGCDNDECKLQWFHWDCVGLTKEPEGDWLCPVCRQMDPKKIIKPKH</sequence>
<dbReference type="InterPro" id="IPR011011">
    <property type="entry name" value="Znf_FYVE_PHD"/>
</dbReference>
<keyword evidence="8" id="KW-0234">DNA repair</keyword>
<comment type="similarity">
    <text evidence="2 16">Belongs to the ING family.</text>
</comment>
<feature type="compositionally biased region" description="Acidic residues" evidence="18">
    <location>
        <begin position="309"/>
        <end position="324"/>
    </location>
</feature>
<feature type="binding site" evidence="14">
    <location>
        <position position="365"/>
    </location>
    <ligand>
        <name>Zn(2+)</name>
        <dbReference type="ChEBI" id="CHEBI:29105"/>
        <label>2</label>
    </ligand>
</feature>
<evidence type="ECO:0000256" key="4">
    <source>
        <dbReference type="ARBA" id="ARBA00022763"/>
    </source>
</evidence>
<dbReference type="GO" id="GO:0051321">
    <property type="term" value="P:meiotic cell cycle"/>
    <property type="evidence" value="ECO:0007669"/>
    <property type="project" value="UniProtKB-KW"/>
</dbReference>
<dbReference type="GO" id="GO:0006281">
    <property type="term" value="P:DNA repair"/>
    <property type="evidence" value="ECO:0007669"/>
    <property type="project" value="UniProtKB-KW"/>
</dbReference>
<evidence type="ECO:0000256" key="17">
    <source>
        <dbReference type="SAM" id="Coils"/>
    </source>
</evidence>
<keyword evidence="11" id="KW-0131">Cell cycle</keyword>
<feature type="region of interest" description="Disordered" evidence="18">
    <location>
        <begin position="236"/>
        <end position="342"/>
    </location>
</feature>
<evidence type="ECO:0000256" key="1">
    <source>
        <dbReference type="ARBA" id="ARBA00004123"/>
    </source>
</evidence>
<evidence type="ECO:0000256" key="16">
    <source>
        <dbReference type="RuleBase" id="RU361213"/>
    </source>
</evidence>
<dbReference type="SUPFAM" id="SSF57903">
    <property type="entry name" value="FYVE/PHD zinc finger"/>
    <property type="match status" value="1"/>
</dbReference>
<feature type="site" description="Histone H3K4me3 binding" evidence="13">
    <location>
        <position position="362"/>
    </location>
</feature>
<evidence type="ECO:0000256" key="10">
    <source>
        <dbReference type="ARBA" id="ARBA00023254"/>
    </source>
</evidence>
<keyword evidence="7 16" id="KW-0156">Chromatin regulator</keyword>
<feature type="binding site" evidence="14">
    <location>
        <position position="370"/>
    </location>
    <ligand>
        <name>Zn(2+)</name>
        <dbReference type="ChEBI" id="CHEBI:29105"/>
        <label>2</label>
    </ligand>
</feature>
<evidence type="ECO:0000256" key="8">
    <source>
        <dbReference type="ARBA" id="ARBA00023204"/>
    </source>
</evidence>
<evidence type="ECO:0000256" key="14">
    <source>
        <dbReference type="PIRSR" id="PIRSR628651-51"/>
    </source>
</evidence>
<dbReference type="InterPro" id="IPR019786">
    <property type="entry name" value="Zinc_finger_PHD-type_CS"/>
</dbReference>
<dbReference type="SMART" id="SM01408">
    <property type="entry name" value="ING"/>
    <property type="match status" value="1"/>
</dbReference>
<feature type="site" description="Histone H3K4me3 binding" evidence="13">
    <location>
        <position position="374"/>
    </location>
</feature>
<evidence type="ECO:0000256" key="6">
    <source>
        <dbReference type="ARBA" id="ARBA00022833"/>
    </source>
</evidence>
<evidence type="ECO:0000256" key="12">
    <source>
        <dbReference type="ARBA" id="ARBA00037044"/>
    </source>
</evidence>
<keyword evidence="9 16" id="KW-0539">Nucleus</keyword>
<keyword evidence="5 15" id="KW-0863">Zinc-finger</keyword>
<dbReference type="InterPro" id="IPR013083">
    <property type="entry name" value="Znf_RING/FYVE/PHD"/>
</dbReference>
<dbReference type="PANTHER" id="PTHR10333:SF100">
    <property type="entry name" value="CHROMATIN MODIFICATION-RELATED PROTEIN YNG2"/>
    <property type="match status" value="1"/>
</dbReference>
<evidence type="ECO:0000256" key="2">
    <source>
        <dbReference type="ARBA" id="ARBA00010210"/>
    </source>
</evidence>
<accession>A0A9P4I8E5</accession>
<dbReference type="PROSITE" id="PS01359">
    <property type="entry name" value="ZF_PHD_1"/>
    <property type="match status" value="1"/>
</dbReference>
<proteinExistence type="inferred from homology"/>
<dbReference type="Gene3D" id="3.30.40.10">
    <property type="entry name" value="Zinc/RING finger domain, C3HC4 (zinc finger)"/>
    <property type="match status" value="1"/>
</dbReference>
<comment type="subcellular location">
    <subcellularLocation>
        <location evidence="1 16">Nucleus</location>
    </subcellularLocation>
</comment>
<dbReference type="PANTHER" id="PTHR10333">
    <property type="entry name" value="INHIBITOR OF GROWTH PROTEIN"/>
    <property type="match status" value="1"/>
</dbReference>
<evidence type="ECO:0000256" key="18">
    <source>
        <dbReference type="SAM" id="MobiDB-lite"/>
    </source>
</evidence>
<evidence type="ECO:0000313" key="20">
    <source>
        <dbReference type="EMBL" id="KAF2095373.1"/>
    </source>
</evidence>
<evidence type="ECO:0000256" key="15">
    <source>
        <dbReference type="PROSITE-ProRule" id="PRU00146"/>
    </source>
</evidence>
<dbReference type="SMART" id="SM00249">
    <property type="entry name" value="PHD"/>
    <property type="match status" value="1"/>
</dbReference>
<evidence type="ECO:0000259" key="19">
    <source>
        <dbReference type="PROSITE" id="PS50016"/>
    </source>
</evidence>
<feature type="binding site" evidence="14">
    <location>
        <position position="354"/>
    </location>
    <ligand>
        <name>Zn(2+)</name>
        <dbReference type="ChEBI" id="CHEBI:29105"/>
        <label>1</label>
    </ligand>
</feature>
<comment type="subunit">
    <text evidence="16">Component of an histone acetyltransferase complex. Interacts with H3K4me3 and to a lesser extent with H3K4me2.</text>
</comment>
<gene>
    <name evidence="20" type="ORF">NA57DRAFT_44678</name>
</gene>
<feature type="compositionally biased region" description="Basic residues" evidence="18">
    <location>
        <begin position="272"/>
        <end position="302"/>
    </location>
</feature>
<evidence type="ECO:0000256" key="3">
    <source>
        <dbReference type="ARBA" id="ARBA00022723"/>
    </source>
</evidence>
<feature type="site" description="Histone H3K4me3 binding" evidence="13">
    <location>
        <position position="351"/>
    </location>
</feature>
<evidence type="ECO:0000256" key="7">
    <source>
        <dbReference type="ARBA" id="ARBA00022853"/>
    </source>
</evidence>
<keyword evidence="4" id="KW-0227">DNA damage</keyword>
<dbReference type="PROSITE" id="PS50016">
    <property type="entry name" value="ZF_PHD_2"/>
    <property type="match status" value="1"/>
</dbReference>